<keyword evidence="1 2" id="KW-0732">Signal</keyword>
<evidence type="ECO:0000313" key="4">
    <source>
        <dbReference type="EMBL" id="AFU68322.1"/>
    </source>
</evidence>
<evidence type="ECO:0000256" key="1">
    <source>
        <dbReference type="ARBA" id="ARBA00022729"/>
    </source>
</evidence>
<accession>K4ICJ2</accession>
<evidence type="ECO:0000313" key="5">
    <source>
        <dbReference type="Proteomes" id="UP000008514"/>
    </source>
</evidence>
<reference evidence="4" key="2">
    <citation type="submission" date="2012-09" db="EMBL/GenBank/DDBJ databases">
        <title>The complete sequence of Psychroflexus torquis an extreme psychrophile from sea-ice that is stimulated by light.</title>
        <authorList>
            <person name="Feng S."/>
            <person name="Powell S.M."/>
            <person name="Bowman J.P."/>
        </authorList>
    </citation>
    <scope>NUCLEOTIDE SEQUENCE [LARGE SCALE GENOMIC DNA]</scope>
    <source>
        <strain evidence="4">ATCC 700755</strain>
    </source>
</reference>
<organism evidence="4 5">
    <name type="scientific">Psychroflexus torquis (strain ATCC 700755 / CIP 106069 / ACAM 623)</name>
    <dbReference type="NCBI Taxonomy" id="313595"/>
    <lineage>
        <taxon>Bacteria</taxon>
        <taxon>Pseudomonadati</taxon>
        <taxon>Bacteroidota</taxon>
        <taxon>Flavobacteriia</taxon>
        <taxon>Flavobacteriales</taxon>
        <taxon>Flavobacteriaceae</taxon>
        <taxon>Psychroflexus</taxon>
    </lineage>
</organism>
<protein>
    <submittedName>
        <fullName evidence="4">Secreted protein</fullName>
    </submittedName>
</protein>
<dbReference type="AlphaFoldDB" id="K4ICJ2"/>
<dbReference type="InterPro" id="IPR013431">
    <property type="entry name" value="Delta_60_rpt"/>
</dbReference>
<keyword evidence="5" id="KW-1185">Reference proteome</keyword>
<feature type="domain" description="Secretion system C-terminal sorting" evidence="3">
    <location>
        <begin position="441"/>
        <end position="509"/>
    </location>
</feature>
<dbReference type="KEGG" id="ptq:P700755_001403"/>
<dbReference type="NCBIfam" id="TIGR02608">
    <property type="entry name" value="delta_60_rpt"/>
    <property type="match status" value="3"/>
</dbReference>
<dbReference type="EMBL" id="CP003879">
    <property type="protein sequence ID" value="AFU68322.1"/>
    <property type="molecule type" value="Genomic_DNA"/>
</dbReference>
<feature type="chain" id="PRO_5003877397" evidence="2">
    <location>
        <begin position="23"/>
        <end position="514"/>
    </location>
</feature>
<dbReference type="Pfam" id="PF17164">
    <property type="entry name" value="DUF5122"/>
    <property type="match status" value="3"/>
</dbReference>
<dbReference type="OrthoDB" id="9805017at2"/>
<dbReference type="Pfam" id="PF18962">
    <property type="entry name" value="Por_Secre_tail"/>
    <property type="match status" value="1"/>
</dbReference>
<sequence length="514" mass="55722">MFLNYNIVKLLFMLLFTAFATAQTYDTVNFQNPTGRQNIDYNNEMQKGMRVLKRTDGSLILGGRSGSNANIMNDFLLICVNQDGTRCSDFGINGVQDDSGFFISTVYDYAIQNDDKIIISSNFNSDLNVIRLNSDGSRDVTYGNNGIVTIPTPSDAIGFAGNGKIFTLNDDKVIAVLNYRFSVSPSRYKTAVYKINTTGVVDNSFGTSGMLSLDYGGFSSFCSDLFQSGTSLHLLSGGIPSVGTGRVTHLQKIDLNGVPDSTFGMNSILEISNVNLSAAIDIKGSTIALCGLGLTVGLFDSTGSPISSFGAEGVEVYNITNGQDFGRDIIIQPDGKLLVLFRGRMGTVGEDGLLMRLLADGTLDTSFNDPISSTEPGVFSMSIGLGNNSQDNMLLTDDGTLFVIGYANFFNPTGFDIIISKLLILDGTLSTTDVLSNKVRIYPNPVNDLLNYEGIEDISKINIFDLTGRKLLTSIPNQQQFINLTSLAIKNGLYIIQFETLKGFITKKFLKSNL</sequence>
<dbReference type="NCBIfam" id="TIGR04183">
    <property type="entry name" value="Por_Secre_tail"/>
    <property type="match status" value="1"/>
</dbReference>
<dbReference type="SUPFAM" id="SSF82171">
    <property type="entry name" value="DPP6 N-terminal domain-like"/>
    <property type="match status" value="1"/>
</dbReference>
<feature type="signal peptide" evidence="2">
    <location>
        <begin position="1"/>
        <end position="22"/>
    </location>
</feature>
<dbReference type="Gene3D" id="2.80.10.50">
    <property type="match status" value="2"/>
</dbReference>
<dbReference type="InterPro" id="IPR026444">
    <property type="entry name" value="Secre_tail"/>
</dbReference>
<proteinExistence type="predicted"/>
<reference evidence="4" key="1">
    <citation type="submission" date="2006-03" db="EMBL/GenBank/DDBJ databases">
        <authorList>
            <person name="Bowman J."/>
            <person name="Ferriera S."/>
            <person name="Johnson J."/>
            <person name="Kravitz S."/>
            <person name="Halpern A."/>
            <person name="Remington K."/>
            <person name="Beeson K."/>
            <person name="Tran B."/>
            <person name="Rogers Y.-H."/>
            <person name="Friedman R."/>
            <person name="Venter J.C."/>
        </authorList>
    </citation>
    <scope>NUCLEOTIDE SEQUENCE [LARGE SCALE GENOMIC DNA]</scope>
    <source>
        <strain evidence="4">ATCC 700755</strain>
    </source>
</reference>
<dbReference type="STRING" id="313595.P700755_001403"/>
<name>K4ICJ2_PSYTT</name>
<evidence type="ECO:0000259" key="3">
    <source>
        <dbReference type="Pfam" id="PF18962"/>
    </source>
</evidence>
<evidence type="ECO:0000256" key="2">
    <source>
        <dbReference type="SAM" id="SignalP"/>
    </source>
</evidence>
<dbReference type="eggNOG" id="COG2931">
    <property type="taxonomic scope" value="Bacteria"/>
</dbReference>
<dbReference type="Proteomes" id="UP000008514">
    <property type="component" value="Chromosome"/>
</dbReference>
<gene>
    <name evidence="4" type="ordered locus">P700755_001403</name>
</gene>
<dbReference type="HOGENOM" id="CLU_534892_0_0_10"/>